<evidence type="ECO:0000313" key="11">
    <source>
        <dbReference type="Proteomes" id="UP000076586"/>
    </source>
</evidence>
<dbReference type="Gene3D" id="3.40.50.300">
    <property type="entry name" value="P-loop containing nucleotide triphosphate hydrolases"/>
    <property type="match status" value="1"/>
</dbReference>
<keyword evidence="11" id="KW-1185">Reference proteome</keyword>
<protein>
    <recommendedName>
        <fullName evidence="8">Cytidylate kinase</fullName>
        <shortName evidence="8">CK</shortName>
        <ecNumber evidence="8">2.7.4.25</ecNumber>
    </recommendedName>
    <alternativeName>
        <fullName evidence="8">Cytidine monophosphate kinase</fullName>
        <shortName evidence="8">CMP kinase</shortName>
    </alternativeName>
</protein>
<dbReference type="GO" id="GO:0006220">
    <property type="term" value="P:pyrimidine nucleotide metabolic process"/>
    <property type="evidence" value="ECO:0007669"/>
    <property type="project" value="UniProtKB-UniRule"/>
</dbReference>
<dbReference type="GO" id="GO:0005524">
    <property type="term" value="F:ATP binding"/>
    <property type="evidence" value="ECO:0007669"/>
    <property type="project" value="UniProtKB-UniRule"/>
</dbReference>
<comment type="caution">
    <text evidence="10">The sequence shown here is derived from an EMBL/GenBank/DDBJ whole genome shotgun (WGS) entry which is preliminary data.</text>
</comment>
<evidence type="ECO:0000256" key="8">
    <source>
        <dbReference type="HAMAP-Rule" id="MF_00238"/>
    </source>
</evidence>
<dbReference type="InterPro" id="IPR027417">
    <property type="entry name" value="P-loop_NTPase"/>
</dbReference>
<evidence type="ECO:0000256" key="3">
    <source>
        <dbReference type="ARBA" id="ARBA00022741"/>
    </source>
</evidence>
<gene>
    <name evidence="8" type="primary">cmk</name>
    <name evidence="10" type="ORF">PJIAN_4433</name>
</gene>
<dbReference type="OrthoDB" id="9807434at2"/>
<keyword evidence="8" id="KW-0963">Cytoplasm</keyword>
<evidence type="ECO:0000256" key="1">
    <source>
        <dbReference type="ARBA" id="ARBA00009427"/>
    </source>
</evidence>
<evidence type="ECO:0000256" key="5">
    <source>
        <dbReference type="ARBA" id="ARBA00022840"/>
    </source>
</evidence>
<dbReference type="Pfam" id="PF02224">
    <property type="entry name" value="Cytidylate_kin"/>
    <property type="match status" value="1"/>
</dbReference>
<dbReference type="EMBL" id="BDCR01000004">
    <property type="protein sequence ID" value="GAT63891.1"/>
    <property type="molecule type" value="Genomic_DNA"/>
</dbReference>
<keyword evidence="3 8" id="KW-0547">Nucleotide-binding</keyword>
<dbReference type="SUPFAM" id="SSF52540">
    <property type="entry name" value="P-loop containing nucleoside triphosphate hydrolases"/>
    <property type="match status" value="1"/>
</dbReference>
<dbReference type="InterPro" id="IPR011994">
    <property type="entry name" value="Cytidylate_kinase_dom"/>
</dbReference>
<keyword evidence="2 8" id="KW-0808">Transferase</keyword>
<reference evidence="11" key="2">
    <citation type="journal article" date="2017" name="Genome Announc.">
        <title>Draft genome sequence of Paludibacter jiangxiensis NM7(T), a propionate-producing fermentative bacterium.</title>
        <authorList>
            <person name="Qiu Y.-L."/>
            <person name="Tourlousse D.M."/>
            <person name="Matsuura N."/>
            <person name="Ohashi A."/>
            <person name="Sekiguchi Y."/>
        </authorList>
    </citation>
    <scope>NUCLEOTIDE SEQUENCE [LARGE SCALE GENOMIC DNA]</scope>
    <source>
        <strain evidence="11">NM7</strain>
    </source>
</reference>
<evidence type="ECO:0000313" key="10">
    <source>
        <dbReference type="EMBL" id="GAT63891.1"/>
    </source>
</evidence>
<feature type="binding site" evidence="8">
    <location>
        <begin position="13"/>
        <end position="21"/>
    </location>
    <ligand>
        <name>ATP</name>
        <dbReference type="ChEBI" id="CHEBI:30616"/>
    </ligand>
</feature>
<dbReference type="GO" id="GO:0036430">
    <property type="term" value="F:CMP kinase activity"/>
    <property type="evidence" value="ECO:0007669"/>
    <property type="project" value="RHEA"/>
</dbReference>
<evidence type="ECO:0000256" key="2">
    <source>
        <dbReference type="ARBA" id="ARBA00022679"/>
    </source>
</evidence>
<dbReference type="HAMAP" id="MF_00238">
    <property type="entry name" value="Cytidyl_kinase_type1"/>
    <property type="match status" value="1"/>
</dbReference>
<reference evidence="11" key="1">
    <citation type="submission" date="2016-04" db="EMBL/GenBank/DDBJ databases">
        <title>Draft genome sequence of Paludibacter jiangxiensis strain NM7.</title>
        <authorList>
            <person name="Qiu Y."/>
            <person name="Matsuura N."/>
            <person name="Ohashi A."/>
            <person name="Tourlousse M.D."/>
            <person name="Sekiguchi Y."/>
        </authorList>
    </citation>
    <scope>NUCLEOTIDE SEQUENCE [LARGE SCALE GENOMIC DNA]</scope>
    <source>
        <strain evidence="11">NM7</strain>
    </source>
</reference>
<evidence type="ECO:0000256" key="6">
    <source>
        <dbReference type="ARBA" id="ARBA00047615"/>
    </source>
</evidence>
<dbReference type="Proteomes" id="UP000076586">
    <property type="component" value="Unassembled WGS sequence"/>
</dbReference>
<proteinExistence type="inferred from homology"/>
<dbReference type="RefSeq" id="WP_068705494.1">
    <property type="nucleotide sequence ID" value="NZ_BDCR01000004.1"/>
</dbReference>
<evidence type="ECO:0000256" key="4">
    <source>
        <dbReference type="ARBA" id="ARBA00022777"/>
    </source>
</evidence>
<comment type="catalytic activity">
    <reaction evidence="6 8">
        <text>dCMP + ATP = dCDP + ADP</text>
        <dbReference type="Rhea" id="RHEA:25094"/>
        <dbReference type="ChEBI" id="CHEBI:30616"/>
        <dbReference type="ChEBI" id="CHEBI:57566"/>
        <dbReference type="ChEBI" id="CHEBI:58593"/>
        <dbReference type="ChEBI" id="CHEBI:456216"/>
        <dbReference type="EC" id="2.7.4.25"/>
    </reaction>
</comment>
<keyword evidence="5 8" id="KW-0067">ATP-binding</keyword>
<evidence type="ECO:0000256" key="7">
    <source>
        <dbReference type="ARBA" id="ARBA00048478"/>
    </source>
</evidence>
<dbReference type="NCBIfam" id="TIGR00017">
    <property type="entry name" value="cmk"/>
    <property type="match status" value="1"/>
</dbReference>
<sequence>MSDNIKINIAIDGHSSCGKSTIAKGLAKKIGYTYIDSGAMYRAVALYCLQNGLIKDGVVDEPALKSSIKTLIIEFRPNSMGGADTYMNNVNVENEIRSLEAASAASKVSTIKFVRQTMVYLQQQMGKNKGVVMDGRDIGTVVFPDAELKIFVTAKPEIRAERRYKELLNKGLDVDYDDVLANVIERDERDSNRTESPLRQAEDSVVLDNSDLTPDQQFEWAVSACKTAIEKVKASR</sequence>
<organism evidence="10 11">
    <name type="scientific">Paludibacter jiangxiensis</name>
    <dbReference type="NCBI Taxonomy" id="681398"/>
    <lineage>
        <taxon>Bacteria</taxon>
        <taxon>Pseudomonadati</taxon>
        <taxon>Bacteroidota</taxon>
        <taxon>Bacteroidia</taxon>
        <taxon>Bacteroidales</taxon>
        <taxon>Paludibacteraceae</taxon>
        <taxon>Paludibacter</taxon>
    </lineage>
</organism>
<feature type="domain" description="Cytidylate kinase" evidence="9">
    <location>
        <begin position="9"/>
        <end position="223"/>
    </location>
</feature>
<accession>A0A171AKP4</accession>
<comment type="similarity">
    <text evidence="1 8">Belongs to the cytidylate kinase family. Type 1 subfamily.</text>
</comment>
<dbReference type="AlphaFoldDB" id="A0A171AKP4"/>
<name>A0A171AKP4_9BACT</name>
<evidence type="ECO:0000259" key="9">
    <source>
        <dbReference type="Pfam" id="PF02224"/>
    </source>
</evidence>
<dbReference type="GO" id="GO:0005737">
    <property type="term" value="C:cytoplasm"/>
    <property type="evidence" value="ECO:0007669"/>
    <property type="project" value="UniProtKB-SubCell"/>
</dbReference>
<dbReference type="STRING" id="681398.PJIAN_4433"/>
<keyword evidence="4 8" id="KW-0418">Kinase</keyword>
<comment type="subcellular location">
    <subcellularLocation>
        <location evidence="8">Cytoplasm</location>
    </subcellularLocation>
</comment>
<dbReference type="CDD" id="cd02020">
    <property type="entry name" value="CMPK"/>
    <property type="match status" value="1"/>
</dbReference>
<dbReference type="GO" id="GO:0036431">
    <property type="term" value="F:dCMP kinase activity"/>
    <property type="evidence" value="ECO:0007669"/>
    <property type="project" value="InterPro"/>
</dbReference>
<dbReference type="EC" id="2.7.4.25" evidence="8"/>
<comment type="catalytic activity">
    <reaction evidence="7 8">
        <text>CMP + ATP = CDP + ADP</text>
        <dbReference type="Rhea" id="RHEA:11600"/>
        <dbReference type="ChEBI" id="CHEBI:30616"/>
        <dbReference type="ChEBI" id="CHEBI:58069"/>
        <dbReference type="ChEBI" id="CHEBI:60377"/>
        <dbReference type="ChEBI" id="CHEBI:456216"/>
        <dbReference type="EC" id="2.7.4.25"/>
    </reaction>
</comment>
<dbReference type="InterPro" id="IPR003136">
    <property type="entry name" value="Cytidylate_kin"/>
</dbReference>